<dbReference type="PRINTS" id="PR01006">
    <property type="entry name" value="FLGHOOKFLIE"/>
</dbReference>
<dbReference type="AlphaFoldDB" id="Q2SEY2"/>
<dbReference type="STRING" id="349521.HCH_04079"/>
<name>Q2SEY2_HAHCH</name>
<dbReference type="HAMAP" id="MF_00724">
    <property type="entry name" value="FliE"/>
    <property type="match status" value="1"/>
</dbReference>
<evidence type="ECO:0000256" key="5">
    <source>
        <dbReference type="HAMAP-Rule" id="MF_00724"/>
    </source>
</evidence>
<evidence type="ECO:0000256" key="4">
    <source>
        <dbReference type="ARBA" id="ARBA00023143"/>
    </source>
</evidence>
<evidence type="ECO:0000256" key="2">
    <source>
        <dbReference type="ARBA" id="ARBA00009272"/>
    </source>
</evidence>
<protein>
    <recommendedName>
        <fullName evidence="3 5">Flagellar hook-basal body complex protein FliE</fullName>
    </recommendedName>
</protein>
<dbReference type="InterPro" id="IPR001624">
    <property type="entry name" value="FliE"/>
</dbReference>
<organism evidence="6 7">
    <name type="scientific">Hahella chejuensis (strain KCTC 2396)</name>
    <dbReference type="NCBI Taxonomy" id="349521"/>
    <lineage>
        <taxon>Bacteria</taxon>
        <taxon>Pseudomonadati</taxon>
        <taxon>Pseudomonadota</taxon>
        <taxon>Gammaproteobacteria</taxon>
        <taxon>Oceanospirillales</taxon>
        <taxon>Hahellaceae</taxon>
        <taxon>Hahella</taxon>
    </lineage>
</organism>
<dbReference type="PANTHER" id="PTHR34653">
    <property type="match status" value="1"/>
</dbReference>
<dbReference type="GO" id="GO:0003774">
    <property type="term" value="F:cytoskeletal motor activity"/>
    <property type="evidence" value="ECO:0007669"/>
    <property type="project" value="InterPro"/>
</dbReference>
<dbReference type="EMBL" id="CP000155">
    <property type="protein sequence ID" value="ABC30792.1"/>
    <property type="molecule type" value="Genomic_DNA"/>
</dbReference>
<evidence type="ECO:0000256" key="1">
    <source>
        <dbReference type="ARBA" id="ARBA00004117"/>
    </source>
</evidence>
<accession>Q2SEY2</accession>
<keyword evidence="6" id="KW-0969">Cilium</keyword>
<reference evidence="6 7" key="1">
    <citation type="journal article" date="2005" name="Nucleic Acids Res.">
        <title>Genomic blueprint of Hahella chejuensis, a marine microbe producing an algicidal agent.</title>
        <authorList>
            <person name="Jeong H."/>
            <person name="Yim J.H."/>
            <person name="Lee C."/>
            <person name="Choi S.-H."/>
            <person name="Park Y.K."/>
            <person name="Yoon S.H."/>
            <person name="Hur C.-G."/>
            <person name="Kang H.-Y."/>
            <person name="Kim D."/>
            <person name="Lee H.H."/>
            <person name="Park K.H."/>
            <person name="Park S.-H."/>
            <person name="Park H.-S."/>
            <person name="Lee H.K."/>
            <person name="Oh T.K."/>
            <person name="Kim J.F."/>
        </authorList>
    </citation>
    <scope>NUCLEOTIDE SEQUENCE [LARGE SCALE GENOMIC DNA]</scope>
    <source>
        <strain evidence="6 7">KCTC 2396</strain>
    </source>
</reference>
<dbReference type="eggNOG" id="COG1677">
    <property type="taxonomic scope" value="Bacteria"/>
</dbReference>
<evidence type="ECO:0000256" key="3">
    <source>
        <dbReference type="ARBA" id="ARBA00018024"/>
    </source>
</evidence>
<dbReference type="KEGG" id="hch:HCH_04079"/>
<dbReference type="HOGENOM" id="CLU_147249_3_3_6"/>
<dbReference type="RefSeq" id="WP_011397859.1">
    <property type="nucleotide sequence ID" value="NC_007645.1"/>
</dbReference>
<keyword evidence="6" id="KW-0282">Flagellum</keyword>
<dbReference type="PANTHER" id="PTHR34653:SF1">
    <property type="entry name" value="FLAGELLAR HOOK-BASAL BODY COMPLEX PROTEIN FLIE"/>
    <property type="match status" value="1"/>
</dbReference>
<comment type="similarity">
    <text evidence="2 5">Belongs to the FliE family.</text>
</comment>
<dbReference type="OrthoDB" id="8909229at2"/>
<keyword evidence="7" id="KW-1185">Reference proteome</keyword>
<comment type="subcellular location">
    <subcellularLocation>
        <location evidence="1 5">Bacterial flagellum basal body</location>
    </subcellularLocation>
</comment>
<proteinExistence type="inferred from homology"/>
<keyword evidence="6" id="KW-0966">Cell projection</keyword>
<dbReference type="Pfam" id="PF02049">
    <property type="entry name" value="FliE"/>
    <property type="match status" value="1"/>
</dbReference>
<sequence>MTVEALLGVGVIGESSAIHKSAKASGVSFADWLGGEVNQVNQQLAAADSAARTLATGEAENLHQVMIALDKAQLSMSLMVEVRNRLLESYQEVMRMSI</sequence>
<gene>
    <name evidence="5" type="primary">fliE</name>
    <name evidence="6" type="synonym">fliE1</name>
    <name evidence="6" type="ordered locus">HCH_04079</name>
</gene>
<dbReference type="Proteomes" id="UP000000238">
    <property type="component" value="Chromosome"/>
</dbReference>
<evidence type="ECO:0000313" key="7">
    <source>
        <dbReference type="Proteomes" id="UP000000238"/>
    </source>
</evidence>
<dbReference type="GO" id="GO:0071973">
    <property type="term" value="P:bacterial-type flagellum-dependent cell motility"/>
    <property type="evidence" value="ECO:0007669"/>
    <property type="project" value="InterPro"/>
</dbReference>
<evidence type="ECO:0000313" key="6">
    <source>
        <dbReference type="EMBL" id="ABC30792.1"/>
    </source>
</evidence>
<dbReference type="GO" id="GO:0005198">
    <property type="term" value="F:structural molecule activity"/>
    <property type="evidence" value="ECO:0007669"/>
    <property type="project" value="UniProtKB-UniRule"/>
</dbReference>
<keyword evidence="4 5" id="KW-0975">Bacterial flagellum</keyword>
<dbReference type="GO" id="GO:0009425">
    <property type="term" value="C:bacterial-type flagellum basal body"/>
    <property type="evidence" value="ECO:0007669"/>
    <property type="project" value="UniProtKB-SubCell"/>
</dbReference>
<dbReference type="NCBIfam" id="TIGR00205">
    <property type="entry name" value="fliE"/>
    <property type="match status" value="1"/>
</dbReference>